<dbReference type="AlphaFoldDB" id="A0A8J6XZ13"/>
<sequence length="187" mass="19914">MMQRQSLAALLSLACLLTGCAGQDSSPEIQQETVLQASNLAAGFKATLMATLMEGLADGPEQAIGACAVRAPELAAEYSRDGIRIGRTALRLRNPANAPEPWLEPLLEEYLAAGPGAGPQAVRIDASTVGYVEPLYVGRPCLTCHGEIIAEEVRDQIEAAYPEDDSVGFREGDFRGLLWVTINEDGV</sequence>
<comment type="caution">
    <text evidence="3">The sequence shown here is derived from an EMBL/GenBank/DDBJ whole genome shotgun (WGS) entry which is preliminary data.</text>
</comment>
<feature type="chain" id="PRO_5035167133" evidence="1">
    <location>
        <begin position="22"/>
        <end position="187"/>
    </location>
</feature>
<organism evidence="3 4">
    <name type="scientific">Candidatus Polarisedimenticola svalbardensis</name>
    <dbReference type="NCBI Taxonomy" id="2886004"/>
    <lineage>
        <taxon>Bacteria</taxon>
        <taxon>Pseudomonadati</taxon>
        <taxon>Acidobacteriota</taxon>
        <taxon>Candidatus Polarisedimenticolia</taxon>
        <taxon>Candidatus Polarisedimenticolales</taxon>
        <taxon>Candidatus Polarisedimenticolaceae</taxon>
        <taxon>Candidatus Polarisedimenticola</taxon>
    </lineage>
</organism>
<dbReference type="EMBL" id="JACXWD010000004">
    <property type="protein sequence ID" value="MBD3866999.1"/>
    <property type="molecule type" value="Genomic_DNA"/>
</dbReference>
<protein>
    <submittedName>
        <fullName evidence="3">DUF3365 domain-containing protein</fullName>
    </submittedName>
</protein>
<evidence type="ECO:0000256" key="1">
    <source>
        <dbReference type="SAM" id="SignalP"/>
    </source>
</evidence>
<dbReference type="InterPro" id="IPR021796">
    <property type="entry name" value="Tll0287-like_dom"/>
</dbReference>
<feature type="signal peptide" evidence="1">
    <location>
        <begin position="1"/>
        <end position="21"/>
    </location>
</feature>
<dbReference type="PROSITE" id="PS51257">
    <property type="entry name" value="PROKAR_LIPOPROTEIN"/>
    <property type="match status" value="1"/>
</dbReference>
<proteinExistence type="predicted"/>
<gene>
    <name evidence="3" type="ORF">IFK94_02650</name>
</gene>
<reference evidence="3 4" key="1">
    <citation type="submission" date="2020-08" db="EMBL/GenBank/DDBJ databases">
        <title>Acidobacteriota in marine sediments use diverse sulfur dissimilation pathways.</title>
        <authorList>
            <person name="Wasmund K."/>
        </authorList>
    </citation>
    <scope>NUCLEOTIDE SEQUENCE [LARGE SCALE GENOMIC DNA]</scope>
    <source>
        <strain evidence="3">MAG AM4</strain>
    </source>
</reference>
<evidence type="ECO:0000313" key="3">
    <source>
        <dbReference type="EMBL" id="MBD3866999.1"/>
    </source>
</evidence>
<keyword evidence="1" id="KW-0732">Signal</keyword>
<dbReference type="Pfam" id="PF11845">
    <property type="entry name" value="Tll0287-like"/>
    <property type="match status" value="1"/>
</dbReference>
<evidence type="ECO:0000259" key="2">
    <source>
        <dbReference type="Pfam" id="PF11845"/>
    </source>
</evidence>
<accession>A0A8J6XZ13</accession>
<name>A0A8J6XZ13_9BACT</name>
<dbReference type="Proteomes" id="UP000648239">
    <property type="component" value="Unassembled WGS sequence"/>
</dbReference>
<feature type="domain" description="Tll0287-like" evidence="2">
    <location>
        <begin position="53"/>
        <end position="182"/>
    </location>
</feature>
<evidence type="ECO:0000313" key="4">
    <source>
        <dbReference type="Proteomes" id="UP000648239"/>
    </source>
</evidence>